<feature type="region of interest" description="Disordered" evidence="1">
    <location>
        <begin position="13"/>
        <end position="71"/>
    </location>
</feature>
<proteinExistence type="predicted"/>
<dbReference type="AlphaFoldDB" id="A0A645G2Z8"/>
<name>A0A645G2Z8_9ZZZZ</name>
<gene>
    <name evidence="2" type="ORF">SDC9_168600</name>
</gene>
<protein>
    <submittedName>
        <fullName evidence="2">Uncharacterized protein</fullName>
    </submittedName>
</protein>
<sequence>MLITTKTCMIRMNGSSNGTASAGSSATASISPLPGMEGTASRTPAGVTTSARASRMPEASCSVFPTTSRPAQVQVPIRRSLPSTSMRNLQTLCWVSPPVSVRCCPSTTTTPMKADGDGMMPSREQHGMRCSISMA</sequence>
<evidence type="ECO:0000313" key="2">
    <source>
        <dbReference type="EMBL" id="MPN21221.1"/>
    </source>
</evidence>
<comment type="caution">
    <text evidence="2">The sequence shown here is derived from an EMBL/GenBank/DDBJ whole genome shotgun (WGS) entry which is preliminary data.</text>
</comment>
<feature type="region of interest" description="Disordered" evidence="1">
    <location>
        <begin position="110"/>
        <end position="135"/>
    </location>
</feature>
<evidence type="ECO:0000256" key="1">
    <source>
        <dbReference type="SAM" id="MobiDB-lite"/>
    </source>
</evidence>
<feature type="compositionally biased region" description="Low complexity" evidence="1">
    <location>
        <begin position="13"/>
        <end position="29"/>
    </location>
</feature>
<organism evidence="2">
    <name type="scientific">bioreactor metagenome</name>
    <dbReference type="NCBI Taxonomy" id="1076179"/>
    <lineage>
        <taxon>unclassified sequences</taxon>
        <taxon>metagenomes</taxon>
        <taxon>ecological metagenomes</taxon>
    </lineage>
</organism>
<accession>A0A645G2Z8</accession>
<feature type="compositionally biased region" description="Polar residues" evidence="1">
    <location>
        <begin position="40"/>
        <end position="52"/>
    </location>
</feature>
<dbReference type="EMBL" id="VSSQ01069147">
    <property type="protein sequence ID" value="MPN21221.1"/>
    <property type="molecule type" value="Genomic_DNA"/>
</dbReference>
<reference evidence="2" key="1">
    <citation type="submission" date="2019-08" db="EMBL/GenBank/DDBJ databases">
        <authorList>
            <person name="Kucharzyk K."/>
            <person name="Murdoch R.W."/>
            <person name="Higgins S."/>
            <person name="Loffler F."/>
        </authorList>
    </citation>
    <scope>NUCLEOTIDE SEQUENCE</scope>
</reference>